<proteinExistence type="predicted"/>
<reference evidence="2 3" key="1">
    <citation type="submission" date="2013-11" db="EMBL/GenBank/DDBJ databases">
        <title>Opisthorchis viverrini - life in the bile duct.</title>
        <authorList>
            <person name="Young N.D."/>
            <person name="Nagarajan N."/>
            <person name="Lin S.J."/>
            <person name="Korhonen P.K."/>
            <person name="Jex A.R."/>
            <person name="Hall R.S."/>
            <person name="Safavi-Hemami H."/>
            <person name="Kaewkong W."/>
            <person name="Bertrand D."/>
            <person name="Gao S."/>
            <person name="Seet Q."/>
            <person name="Wongkham S."/>
            <person name="Teh B.T."/>
            <person name="Wongkham C."/>
            <person name="Intapan P.M."/>
            <person name="Maleewong W."/>
            <person name="Yang X."/>
            <person name="Hu M."/>
            <person name="Wang Z."/>
            <person name="Hofmann A."/>
            <person name="Sternberg P.W."/>
            <person name="Tan P."/>
            <person name="Wang J."/>
            <person name="Gasser R.B."/>
        </authorList>
    </citation>
    <scope>NUCLEOTIDE SEQUENCE [LARGE SCALE GENOMIC DNA]</scope>
</reference>
<accession>A0A075AIW1</accession>
<dbReference type="RefSeq" id="XP_009163876.1">
    <property type="nucleotide sequence ID" value="XM_009165612.1"/>
</dbReference>
<dbReference type="KEGG" id="ovi:T265_01553"/>
<evidence type="ECO:0000313" key="3">
    <source>
        <dbReference type="Proteomes" id="UP000054324"/>
    </source>
</evidence>
<dbReference type="GeneID" id="20315741"/>
<evidence type="ECO:0000256" key="1">
    <source>
        <dbReference type="SAM" id="MobiDB-lite"/>
    </source>
</evidence>
<dbReference type="Proteomes" id="UP000054324">
    <property type="component" value="Unassembled WGS sequence"/>
</dbReference>
<dbReference type="CTD" id="20315741"/>
<dbReference type="EMBL" id="KL596635">
    <property type="protein sequence ID" value="KER32324.1"/>
    <property type="molecule type" value="Genomic_DNA"/>
</dbReference>
<sequence>MTDGMQRRQPDAAKKINLANPKAKNNGMDADKYTDTEKRLITYKIAGNFSTMVVGLFAELDKLLANVSPSIERGGGVVAVRRVVMR</sequence>
<feature type="compositionally biased region" description="Basic and acidic residues" evidence="1">
    <location>
        <begin position="1"/>
        <end position="14"/>
    </location>
</feature>
<protein>
    <submittedName>
        <fullName evidence="2">Uncharacterized protein</fullName>
    </submittedName>
</protein>
<gene>
    <name evidence="2" type="ORF">T265_01553</name>
</gene>
<keyword evidence="3" id="KW-1185">Reference proteome</keyword>
<dbReference type="AlphaFoldDB" id="A0A075AIW1"/>
<organism evidence="2 3">
    <name type="scientific">Opisthorchis viverrini</name>
    <name type="common">Southeast Asian liver fluke</name>
    <dbReference type="NCBI Taxonomy" id="6198"/>
    <lineage>
        <taxon>Eukaryota</taxon>
        <taxon>Metazoa</taxon>
        <taxon>Spiralia</taxon>
        <taxon>Lophotrochozoa</taxon>
        <taxon>Platyhelminthes</taxon>
        <taxon>Trematoda</taxon>
        <taxon>Digenea</taxon>
        <taxon>Opisthorchiida</taxon>
        <taxon>Opisthorchiata</taxon>
        <taxon>Opisthorchiidae</taxon>
        <taxon>Opisthorchis</taxon>
    </lineage>
</organism>
<feature type="region of interest" description="Disordered" evidence="1">
    <location>
        <begin position="1"/>
        <end position="31"/>
    </location>
</feature>
<evidence type="ECO:0000313" key="2">
    <source>
        <dbReference type="EMBL" id="KER32324.1"/>
    </source>
</evidence>
<name>A0A075AIW1_OPIVI</name>